<dbReference type="Proteomes" id="UP000031552">
    <property type="component" value="Unassembled WGS sequence"/>
</dbReference>
<feature type="active site" evidence="8">
    <location>
        <position position="313"/>
    </location>
</feature>
<dbReference type="InterPro" id="IPR036969">
    <property type="entry name" value="Citrate_synthase_sf"/>
</dbReference>
<dbReference type="FunFam" id="1.10.230.10:FF:000003">
    <property type="entry name" value="Citrate synthase"/>
    <property type="match status" value="1"/>
</dbReference>
<name>A0A090D2J9_9BACT</name>
<reference evidence="10" key="1">
    <citation type="submission" date="2013-12" db="EMBL/GenBank/DDBJ databases">
        <authorList>
            <person name="Linke B."/>
        </authorList>
    </citation>
    <scope>NUCLEOTIDE SEQUENCE [LARGE SCALE GENOMIC DNA]</scope>
    <source>
        <strain evidence="10">CRIB-18</strain>
    </source>
</reference>
<comment type="caution">
    <text evidence="10">The sequence shown here is derived from an EMBL/GenBank/DDBJ whole genome shotgun (WGS) entry which is preliminary data.</text>
</comment>
<dbReference type="GO" id="GO:0050440">
    <property type="term" value="F:2-methylcitrate synthase activity"/>
    <property type="evidence" value="ECO:0007669"/>
    <property type="project" value="UniProtKB-EC"/>
</dbReference>
<dbReference type="STRING" id="1437425.CSEC_1888"/>
<dbReference type="GO" id="GO:0019679">
    <property type="term" value="P:propionate metabolic process, methylcitrate cycle"/>
    <property type="evidence" value="ECO:0007669"/>
    <property type="project" value="TreeGrafter"/>
</dbReference>
<proteinExistence type="inferred from homology"/>
<keyword evidence="4 7" id="KW-0808">Transferase</keyword>
<evidence type="ECO:0000256" key="4">
    <source>
        <dbReference type="ARBA" id="ARBA00022679"/>
    </source>
</evidence>
<keyword evidence="3" id="KW-0816">Tricarboxylic acid cycle</keyword>
<dbReference type="PANTHER" id="PTHR11739">
    <property type="entry name" value="CITRATE SYNTHASE"/>
    <property type="match status" value="1"/>
</dbReference>
<evidence type="ECO:0000256" key="5">
    <source>
        <dbReference type="ARBA" id="ARBA00049052"/>
    </source>
</evidence>
<evidence type="ECO:0000256" key="2">
    <source>
        <dbReference type="ARBA" id="ARBA00010566"/>
    </source>
</evidence>
<evidence type="ECO:0000256" key="8">
    <source>
        <dbReference type="PIRSR" id="PIRSR001369-1"/>
    </source>
</evidence>
<comment type="similarity">
    <text evidence="2 7 9">Belongs to the citrate synthase family.</text>
</comment>
<keyword evidence="11" id="KW-1185">Reference proteome</keyword>
<dbReference type="eggNOG" id="COG0372">
    <property type="taxonomic scope" value="Bacteria"/>
</dbReference>
<evidence type="ECO:0000256" key="9">
    <source>
        <dbReference type="RuleBase" id="RU003406"/>
    </source>
</evidence>
<dbReference type="InterPro" id="IPR002020">
    <property type="entry name" value="Citrate_synthase"/>
</dbReference>
<dbReference type="Pfam" id="PF00285">
    <property type="entry name" value="Citrate_synt"/>
    <property type="match status" value="1"/>
</dbReference>
<evidence type="ECO:0000256" key="7">
    <source>
        <dbReference type="PIRNR" id="PIRNR001369"/>
    </source>
</evidence>
<accession>A0A090D2J9</accession>
<comment type="catalytic activity">
    <reaction evidence="6">
        <text>oxaloacetate + acetyl-CoA + H2O = citrate + CoA + H(+)</text>
        <dbReference type="Rhea" id="RHEA:16845"/>
        <dbReference type="ChEBI" id="CHEBI:15377"/>
        <dbReference type="ChEBI" id="CHEBI:15378"/>
        <dbReference type="ChEBI" id="CHEBI:16452"/>
        <dbReference type="ChEBI" id="CHEBI:16947"/>
        <dbReference type="ChEBI" id="CHEBI:57287"/>
        <dbReference type="ChEBI" id="CHEBI:57288"/>
        <dbReference type="EC" id="2.3.3.16"/>
    </reaction>
</comment>
<dbReference type="OrthoDB" id="9800864at2"/>
<dbReference type="InterPro" id="IPR011278">
    <property type="entry name" value="2-MeCitrate/Citrate_synth_II"/>
</dbReference>
<evidence type="ECO:0000313" key="11">
    <source>
        <dbReference type="Proteomes" id="UP000031552"/>
    </source>
</evidence>
<comment type="catalytic activity">
    <reaction evidence="5">
        <text>propanoyl-CoA + oxaloacetate + H2O = (2S,3S)-2-methylcitrate + CoA + H(+)</text>
        <dbReference type="Rhea" id="RHEA:23780"/>
        <dbReference type="ChEBI" id="CHEBI:15377"/>
        <dbReference type="ChEBI" id="CHEBI:15378"/>
        <dbReference type="ChEBI" id="CHEBI:16452"/>
        <dbReference type="ChEBI" id="CHEBI:57287"/>
        <dbReference type="ChEBI" id="CHEBI:57392"/>
        <dbReference type="ChEBI" id="CHEBI:58853"/>
        <dbReference type="EC" id="2.3.3.5"/>
    </reaction>
</comment>
<dbReference type="InterPro" id="IPR024176">
    <property type="entry name" value="Citrate_synthase_bac-typ"/>
</dbReference>
<dbReference type="GO" id="GO:0005737">
    <property type="term" value="C:cytoplasm"/>
    <property type="evidence" value="ECO:0007669"/>
    <property type="project" value="InterPro"/>
</dbReference>
<dbReference type="GO" id="GO:0005975">
    <property type="term" value="P:carbohydrate metabolic process"/>
    <property type="evidence" value="ECO:0007669"/>
    <property type="project" value="TreeGrafter"/>
</dbReference>
<gene>
    <name evidence="10" type="primary">prpC</name>
    <name evidence="10" type="ORF">CSEC_1888</name>
</gene>
<dbReference type="InterPro" id="IPR016143">
    <property type="entry name" value="Citrate_synth-like_sm_a-sub"/>
</dbReference>
<evidence type="ECO:0000256" key="6">
    <source>
        <dbReference type="ARBA" id="ARBA00049288"/>
    </source>
</evidence>
<protein>
    <recommendedName>
        <fullName evidence="7">Citrate synthase</fullName>
    </recommendedName>
</protein>
<comment type="pathway">
    <text evidence="1">Carbohydrate metabolism; tricarboxylic acid cycle; isocitrate from oxaloacetate: step 1/2.</text>
</comment>
<evidence type="ECO:0000256" key="1">
    <source>
        <dbReference type="ARBA" id="ARBA00004751"/>
    </source>
</evidence>
<dbReference type="PROSITE" id="PS00480">
    <property type="entry name" value="CITRATE_SYNTHASE"/>
    <property type="match status" value="1"/>
</dbReference>
<dbReference type="PRINTS" id="PR00143">
    <property type="entry name" value="CITRTSNTHASE"/>
</dbReference>
<dbReference type="EMBL" id="CCEJ010000009">
    <property type="protein sequence ID" value="CDR34695.1"/>
    <property type="molecule type" value="Genomic_DNA"/>
</dbReference>
<feature type="active site" evidence="8">
    <location>
        <position position="262"/>
    </location>
</feature>
<organism evidence="10 11">
    <name type="scientific">Candidatus Criblamydia sequanensis CRIB-18</name>
    <dbReference type="NCBI Taxonomy" id="1437425"/>
    <lineage>
        <taxon>Bacteria</taxon>
        <taxon>Pseudomonadati</taxon>
        <taxon>Chlamydiota</taxon>
        <taxon>Chlamydiia</taxon>
        <taxon>Parachlamydiales</taxon>
        <taxon>Candidatus Criblamydiaceae</taxon>
        <taxon>Candidatus Criblamydia</taxon>
    </lineage>
</organism>
<evidence type="ECO:0000256" key="3">
    <source>
        <dbReference type="ARBA" id="ARBA00022532"/>
    </source>
</evidence>
<dbReference type="NCBIfam" id="TIGR01800">
    <property type="entry name" value="cit_synth_II"/>
    <property type="match status" value="1"/>
</dbReference>
<reference evidence="10" key="2">
    <citation type="submission" date="2014-09" db="EMBL/GenBank/DDBJ databases">
        <title>Criblamydia sequanensis harbors a mega-plasmid encoding arsenite resistance.</title>
        <authorList>
            <person name="Bertelli C."/>
            <person name="Goesmann A."/>
            <person name="Greub G."/>
        </authorList>
    </citation>
    <scope>NUCLEOTIDE SEQUENCE [LARGE SCALE GENOMIC DNA]</scope>
    <source>
        <strain evidence="10">CRIB-18</strain>
    </source>
</reference>
<dbReference type="RefSeq" id="WP_041018243.1">
    <property type="nucleotide sequence ID" value="NZ_CCEJ010000009.1"/>
</dbReference>
<dbReference type="AlphaFoldDB" id="A0A090D2J9"/>
<dbReference type="SUPFAM" id="SSF48256">
    <property type="entry name" value="Citrate synthase"/>
    <property type="match status" value="1"/>
</dbReference>
<sequence length="376" mass="42408">MTASVDKKKTGGLAGIIAGDSAICLCGAEEESLLYRGYRIEDLAKYASFEETAWLILRGRLPNAKELLAYKEELSRLRDLPVSLKAILEQIPKNANMMDVLRSGCSLMGHFEPEEKIRGEFEIPDRLIACLGSMLLYWYKLHQTGKRINLQTSANSLAGHLLQLILGHPASPEHIRALDTSLILYAEHEFNASTFTVRSITSTMSDFYSAICGGIGALRGPLHGGANESAMELIFRFKNEAEAETGILTMLKNHELVMGFGHRVYTTKDPRSAVIKDWAERLSQEAGDERTFAIAEKIEATMWKEKKLFPNLDFYSALVYRYIGIPIEMYTPMFVMARISGWSAHLIEQRKNNKLIRPLSHYIGPPPQNWLPLERR</sequence>
<dbReference type="GO" id="GO:0006099">
    <property type="term" value="P:tricarboxylic acid cycle"/>
    <property type="evidence" value="ECO:0007669"/>
    <property type="project" value="UniProtKB-UniPathway"/>
</dbReference>
<dbReference type="PANTHER" id="PTHR11739:SF25">
    <property type="entry name" value="CITRATE SYNTHASE-RELATED PROTEIN DDB_G0287281"/>
    <property type="match status" value="1"/>
</dbReference>
<evidence type="ECO:0000313" key="10">
    <source>
        <dbReference type="EMBL" id="CDR34695.1"/>
    </source>
</evidence>
<dbReference type="UniPathway" id="UPA00223"/>
<dbReference type="PIRSF" id="PIRSF001369">
    <property type="entry name" value="Citrate_synth"/>
    <property type="match status" value="1"/>
</dbReference>
<dbReference type="Gene3D" id="1.10.230.10">
    <property type="entry name" value="Cytochrome P450-Terp, domain 2"/>
    <property type="match status" value="1"/>
</dbReference>
<dbReference type="Gene3D" id="1.10.580.10">
    <property type="entry name" value="Citrate Synthase, domain 1"/>
    <property type="match status" value="1"/>
</dbReference>
<dbReference type="InterPro" id="IPR016142">
    <property type="entry name" value="Citrate_synth-like_lrg_a-sub"/>
</dbReference>
<dbReference type="GO" id="GO:0036440">
    <property type="term" value="F:citrate synthase activity"/>
    <property type="evidence" value="ECO:0007669"/>
    <property type="project" value="UniProtKB-EC"/>
</dbReference>
<keyword evidence="10" id="KW-0012">Acyltransferase</keyword>
<dbReference type="InterPro" id="IPR019810">
    <property type="entry name" value="Citrate_synthase_AS"/>
</dbReference>